<keyword evidence="1" id="KW-1133">Transmembrane helix</keyword>
<feature type="non-terminal residue" evidence="2">
    <location>
        <position position="424"/>
    </location>
</feature>
<reference evidence="2" key="1">
    <citation type="submission" date="2022-03" db="EMBL/GenBank/DDBJ databases">
        <authorList>
            <person name="Sayadi A."/>
        </authorList>
    </citation>
    <scope>NUCLEOTIDE SEQUENCE</scope>
</reference>
<accession>A0A9P0KCT9</accession>
<sequence length="424" mass="48443">QLNKPRISKTLNTSNCKHRVENVSIQIKSWPVSEKFNAAYFCLQILQKIEPLKYIHQETTIQCTQFMMKIYILFFNLLSIVNGLSLEALGFDNNYFVSSVAIYGTRTFLALPRSVCFNQKKSNPTLVEITKAGDRYFYTPNIFDASRQKLLGYQQWGDCNSLQDVISIDMQQQMRTKLWILDKGSKKCLPKVTSLTLIYNSFSENIELNGIAGRDLNTIKVDPGEYQDGARAYIGSAGENEMIALSLNTLKWWKIHLIEPINPVQVIKVDYLAKSKTDSKLYITSKDGNEVYFLNTHDIKKLDHKKKGIQKVNVTYVGDKLGASTGIETDYKAGLNYYMVSDYVILRWIIGSPMKAEYHNVLAQSYEKLPYVSELFTGPQRGLWAVVNSGSPDMCNLTDLPTVQKRFVKILKFNAIYKDLEIDE</sequence>
<dbReference type="OrthoDB" id="6624404at2759"/>
<comment type="caution">
    <text evidence="2">The sequence shown here is derived from an EMBL/GenBank/DDBJ whole genome shotgun (WGS) entry which is preliminary data.</text>
</comment>
<dbReference type="Proteomes" id="UP001152888">
    <property type="component" value="Unassembled WGS sequence"/>
</dbReference>
<dbReference type="InterPro" id="IPR011042">
    <property type="entry name" value="6-blade_b-propeller_TolB-like"/>
</dbReference>
<keyword evidence="3" id="KW-1185">Reference proteome</keyword>
<name>A0A9P0KCT9_ACAOB</name>
<evidence type="ECO:0000256" key="1">
    <source>
        <dbReference type="SAM" id="Phobius"/>
    </source>
</evidence>
<organism evidence="2 3">
    <name type="scientific">Acanthoscelides obtectus</name>
    <name type="common">Bean weevil</name>
    <name type="synonym">Bruchus obtectus</name>
    <dbReference type="NCBI Taxonomy" id="200917"/>
    <lineage>
        <taxon>Eukaryota</taxon>
        <taxon>Metazoa</taxon>
        <taxon>Ecdysozoa</taxon>
        <taxon>Arthropoda</taxon>
        <taxon>Hexapoda</taxon>
        <taxon>Insecta</taxon>
        <taxon>Pterygota</taxon>
        <taxon>Neoptera</taxon>
        <taxon>Endopterygota</taxon>
        <taxon>Coleoptera</taxon>
        <taxon>Polyphaga</taxon>
        <taxon>Cucujiformia</taxon>
        <taxon>Chrysomeloidea</taxon>
        <taxon>Chrysomelidae</taxon>
        <taxon>Bruchinae</taxon>
        <taxon>Bruchini</taxon>
        <taxon>Acanthoscelides</taxon>
    </lineage>
</organism>
<evidence type="ECO:0000313" key="3">
    <source>
        <dbReference type="Proteomes" id="UP001152888"/>
    </source>
</evidence>
<protein>
    <submittedName>
        <fullName evidence="2">Uncharacterized protein</fullName>
    </submittedName>
</protein>
<keyword evidence="1" id="KW-0812">Transmembrane</keyword>
<dbReference type="EMBL" id="CAKOFQ010006794">
    <property type="protein sequence ID" value="CAH1972070.1"/>
    <property type="molecule type" value="Genomic_DNA"/>
</dbReference>
<keyword evidence="1" id="KW-0472">Membrane</keyword>
<evidence type="ECO:0000313" key="2">
    <source>
        <dbReference type="EMBL" id="CAH1972070.1"/>
    </source>
</evidence>
<proteinExistence type="predicted"/>
<gene>
    <name evidence="2" type="ORF">ACAOBT_LOCUS9795</name>
</gene>
<dbReference type="AlphaFoldDB" id="A0A9P0KCT9"/>
<dbReference type="Gene3D" id="2.120.10.30">
    <property type="entry name" value="TolB, C-terminal domain"/>
    <property type="match status" value="1"/>
</dbReference>
<feature type="transmembrane region" description="Helical" evidence="1">
    <location>
        <begin position="70"/>
        <end position="89"/>
    </location>
</feature>